<sequence length="78" mass="8702">MRFSGDRSLVGHSRKIHARPIVRQAADVATEYPSRYTSIVFAKGFAKTGSSKRTEAAFHPSEFSKASFAYYHAQSSLF</sequence>
<dbReference type="AlphaFoldDB" id="A0A834K5S4"/>
<gene>
    <name evidence="1" type="ORF">HZH66_005932</name>
</gene>
<dbReference type="Proteomes" id="UP000614350">
    <property type="component" value="Unassembled WGS sequence"/>
</dbReference>
<keyword evidence="2" id="KW-1185">Reference proteome</keyword>
<accession>A0A834K5S4</accession>
<name>A0A834K5S4_VESVU</name>
<dbReference type="EMBL" id="JACSEA010000005">
    <property type="protein sequence ID" value="KAF7400748.1"/>
    <property type="molecule type" value="Genomic_DNA"/>
</dbReference>
<evidence type="ECO:0000313" key="1">
    <source>
        <dbReference type="EMBL" id="KAF7400748.1"/>
    </source>
</evidence>
<comment type="caution">
    <text evidence="1">The sequence shown here is derived from an EMBL/GenBank/DDBJ whole genome shotgun (WGS) entry which is preliminary data.</text>
</comment>
<organism evidence="1 2">
    <name type="scientific">Vespula vulgaris</name>
    <name type="common">Yellow jacket</name>
    <name type="synonym">Wasp</name>
    <dbReference type="NCBI Taxonomy" id="7454"/>
    <lineage>
        <taxon>Eukaryota</taxon>
        <taxon>Metazoa</taxon>
        <taxon>Ecdysozoa</taxon>
        <taxon>Arthropoda</taxon>
        <taxon>Hexapoda</taxon>
        <taxon>Insecta</taxon>
        <taxon>Pterygota</taxon>
        <taxon>Neoptera</taxon>
        <taxon>Endopterygota</taxon>
        <taxon>Hymenoptera</taxon>
        <taxon>Apocrita</taxon>
        <taxon>Aculeata</taxon>
        <taxon>Vespoidea</taxon>
        <taxon>Vespidae</taxon>
        <taxon>Vespinae</taxon>
        <taxon>Vespula</taxon>
    </lineage>
</organism>
<evidence type="ECO:0000313" key="2">
    <source>
        <dbReference type="Proteomes" id="UP000614350"/>
    </source>
</evidence>
<protein>
    <submittedName>
        <fullName evidence="1">Uncharacterized protein</fullName>
    </submittedName>
</protein>
<reference evidence="1" key="1">
    <citation type="journal article" date="2020" name="G3 (Bethesda)">
        <title>High-Quality Assemblies for Three Invasive Social Wasps from the &lt;i&gt;Vespula&lt;/i&gt; Genus.</title>
        <authorList>
            <person name="Harrop T.W.R."/>
            <person name="Guhlin J."/>
            <person name="McLaughlin G.M."/>
            <person name="Permina E."/>
            <person name="Stockwell P."/>
            <person name="Gilligan J."/>
            <person name="Le Lec M.F."/>
            <person name="Gruber M.A.M."/>
            <person name="Quinn O."/>
            <person name="Lovegrove M."/>
            <person name="Duncan E.J."/>
            <person name="Remnant E.J."/>
            <person name="Van Eeckhoven J."/>
            <person name="Graham B."/>
            <person name="Knapp R.A."/>
            <person name="Langford K.W."/>
            <person name="Kronenberg Z."/>
            <person name="Press M.O."/>
            <person name="Eacker S.M."/>
            <person name="Wilson-Rankin E.E."/>
            <person name="Purcell J."/>
            <person name="Lester P.J."/>
            <person name="Dearden P.K."/>
        </authorList>
    </citation>
    <scope>NUCLEOTIDE SEQUENCE</scope>
    <source>
        <strain evidence="1">Marl-1</strain>
    </source>
</reference>
<proteinExistence type="predicted"/>